<evidence type="ECO:0000313" key="2">
    <source>
        <dbReference type="EMBL" id="OUN02160.1"/>
    </source>
</evidence>
<accession>A0A1Y3R016</accession>
<feature type="transmembrane region" description="Helical" evidence="1">
    <location>
        <begin position="94"/>
        <end position="124"/>
    </location>
</feature>
<dbReference type="Proteomes" id="UP000195772">
    <property type="component" value="Unassembled WGS sequence"/>
</dbReference>
<gene>
    <name evidence="2" type="ORF">B5G41_12410</name>
</gene>
<dbReference type="Gene3D" id="1.20.120.1220">
    <property type="match status" value="1"/>
</dbReference>
<keyword evidence="1" id="KW-0812">Transmembrane</keyword>
<feature type="transmembrane region" description="Helical" evidence="1">
    <location>
        <begin position="29"/>
        <end position="46"/>
    </location>
</feature>
<keyword evidence="1" id="KW-0472">Membrane</keyword>
<dbReference type="RefSeq" id="WP_032134280.1">
    <property type="nucleotide sequence ID" value="NZ_JADNCE010000031.1"/>
</dbReference>
<dbReference type="EMBL" id="NFHB01000009">
    <property type="protein sequence ID" value="OUN02160.1"/>
    <property type="molecule type" value="Genomic_DNA"/>
</dbReference>
<proteinExistence type="predicted"/>
<reference evidence="3" key="1">
    <citation type="submission" date="2017-04" db="EMBL/GenBank/DDBJ databases">
        <title>Function of individual gut microbiota members based on whole genome sequencing of pure cultures obtained from chicken caecum.</title>
        <authorList>
            <person name="Medvecky M."/>
            <person name="Cejkova D."/>
            <person name="Polansky O."/>
            <person name="Karasova D."/>
            <person name="Kubasova T."/>
            <person name="Cizek A."/>
            <person name="Rychlik I."/>
        </authorList>
    </citation>
    <scope>NUCLEOTIDE SEQUENCE [LARGE SCALE GENOMIC DNA]</scope>
    <source>
        <strain evidence="3">An90</strain>
    </source>
</reference>
<feature type="transmembrane region" description="Helical" evidence="1">
    <location>
        <begin position="130"/>
        <end position="148"/>
    </location>
</feature>
<protein>
    <recommendedName>
        <fullName evidence="4">Prepilin type IV endopeptidase peptidase domain-containing protein</fullName>
    </recommendedName>
</protein>
<keyword evidence="1" id="KW-1133">Transmembrane helix</keyword>
<feature type="transmembrane region" description="Helical" evidence="1">
    <location>
        <begin position="52"/>
        <end position="73"/>
    </location>
</feature>
<comment type="caution">
    <text evidence="2">The sequence shown here is derived from an EMBL/GenBank/DDBJ whole genome shotgun (WGS) entry which is preliminary data.</text>
</comment>
<dbReference type="AlphaFoldDB" id="A0A1Y3R016"/>
<organism evidence="2 3">
    <name type="scientific">Alistipes onderdonkii</name>
    <dbReference type="NCBI Taxonomy" id="328813"/>
    <lineage>
        <taxon>Bacteria</taxon>
        <taxon>Pseudomonadati</taxon>
        <taxon>Bacteroidota</taxon>
        <taxon>Bacteroidia</taxon>
        <taxon>Bacteroidales</taxon>
        <taxon>Rikenellaceae</taxon>
        <taxon>Alistipes</taxon>
    </lineage>
</organism>
<evidence type="ECO:0000256" key="1">
    <source>
        <dbReference type="SAM" id="Phobius"/>
    </source>
</evidence>
<evidence type="ECO:0000313" key="3">
    <source>
        <dbReference type="Proteomes" id="UP000195772"/>
    </source>
</evidence>
<name>A0A1Y3R016_9BACT</name>
<evidence type="ECO:0008006" key="4">
    <source>
        <dbReference type="Google" id="ProtNLM"/>
    </source>
</evidence>
<sequence length="155" mass="17060">MLSHWPYSLLLFPALHLAWEDFRMREVSVLWLAVLGALSVAVGWGVSGLYPMLWRAVVNAGVLAALGFAMLLYQLCRRRPLRDFFSRDFGAGDAVMMAAVAPLFAPGVYVRFLLAASLSALVWWGVRRPATIPLAGFMALTLAVYVACKTAGLWN</sequence>